<dbReference type="SUPFAM" id="SSF46689">
    <property type="entry name" value="Homeodomain-like"/>
    <property type="match status" value="1"/>
</dbReference>
<keyword evidence="3" id="KW-0804">Transcription</keyword>
<dbReference type="Pfam" id="PF12833">
    <property type="entry name" value="HTH_18"/>
    <property type="match status" value="1"/>
</dbReference>
<dbReference type="InterPro" id="IPR020449">
    <property type="entry name" value="Tscrpt_reg_AraC-type_HTH"/>
</dbReference>
<gene>
    <name evidence="5" type="ORF">ACFSUT_17600</name>
</gene>
<proteinExistence type="predicted"/>
<dbReference type="SMART" id="SM00342">
    <property type="entry name" value="HTH_ARAC"/>
    <property type="match status" value="1"/>
</dbReference>
<dbReference type="Gene3D" id="1.10.10.60">
    <property type="entry name" value="Homeodomain-like"/>
    <property type="match status" value="1"/>
</dbReference>
<feature type="domain" description="HTH araC/xylS-type" evidence="4">
    <location>
        <begin position="232"/>
        <end position="330"/>
    </location>
</feature>
<name>A0ABW5I023_9PSEU</name>
<dbReference type="PRINTS" id="PR00032">
    <property type="entry name" value="HTHARAC"/>
</dbReference>
<dbReference type="Proteomes" id="UP001597542">
    <property type="component" value="Unassembled WGS sequence"/>
</dbReference>
<evidence type="ECO:0000256" key="1">
    <source>
        <dbReference type="ARBA" id="ARBA00023015"/>
    </source>
</evidence>
<keyword evidence="2" id="KW-0238">DNA-binding</keyword>
<dbReference type="InterPro" id="IPR018060">
    <property type="entry name" value="HTH_AraC"/>
</dbReference>
<evidence type="ECO:0000256" key="2">
    <source>
        <dbReference type="ARBA" id="ARBA00023125"/>
    </source>
</evidence>
<evidence type="ECO:0000313" key="6">
    <source>
        <dbReference type="Proteomes" id="UP001597542"/>
    </source>
</evidence>
<accession>A0ABW5I023</accession>
<dbReference type="InterPro" id="IPR032687">
    <property type="entry name" value="AraC-type_N"/>
</dbReference>
<dbReference type="RefSeq" id="WP_344279542.1">
    <property type="nucleotide sequence ID" value="NZ_BAAAHV010000016.1"/>
</dbReference>
<keyword evidence="6" id="KW-1185">Reference proteome</keyword>
<evidence type="ECO:0000256" key="3">
    <source>
        <dbReference type="ARBA" id="ARBA00023163"/>
    </source>
</evidence>
<dbReference type="PANTHER" id="PTHR47894:SF1">
    <property type="entry name" value="HTH-TYPE TRANSCRIPTIONAL REGULATOR VQSM"/>
    <property type="match status" value="1"/>
</dbReference>
<protein>
    <submittedName>
        <fullName evidence="5">AraC family transcriptional regulator</fullName>
    </submittedName>
</protein>
<organism evidence="5 6">
    <name type="scientific">Amycolatopsis albidoflavus</name>
    <dbReference type="NCBI Taxonomy" id="102226"/>
    <lineage>
        <taxon>Bacteria</taxon>
        <taxon>Bacillati</taxon>
        <taxon>Actinomycetota</taxon>
        <taxon>Actinomycetes</taxon>
        <taxon>Pseudonocardiales</taxon>
        <taxon>Pseudonocardiaceae</taxon>
        <taxon>Amycolatopsis</taxon>
    </lineage>
</organism>
<dbReference type="PROSITE" id="PS01124">
    <property type="entry name" value="HTH_ARAC_FAMILY_2"/>
    <property type="match status" value="1"/>
</dbReference>
<dbReference type="PANTHER" id="PTHR47894">
    <property type="entry name" value="HTH-TYPE TRANSCRIPTIONAL REGULATOR GADX"/>
    <property type="match status" value="1"/>
</dbReference>
<reference evidence="6" key="1">
    <citation type="journal article" date="2019" name="Int. J. Syst. Evol. Microbiol.">
        <title>The Global Catalogue of Microorganisms (GCM) 10K type strain sequencing project: providing services to taxonomists for standard genome sequencing and annotation.</title>
        <authorList>
            <consortium name="The Broad Institute Genomics Platform"/>
            <consortium name="The Broad Institute Genome Sequencing Center for Infectious Disease"/>
            <person name="Wu L."/>
            <person name="Ma J."/>
        </authorList>
    </citation>
    <scope>NUCLEOTIDE SEQUENCE [LARGE SCALE GENOMIC DNA]</scope>
    <source>
        <strain evidence="6">CGMCC 4.7638</strain>
    </source>
</reference>
<keyword evidence="1" id="KW-0805">Transcription regulation</keyword>
<dbReference type="EMBL" id="JBHUKQ010000011">
    <property type="protein sequence ID" value="MFD2482107.1"/>
    <property type="molecule type" value="Genomic_DNA"/>
</dbReference>
<dbReference type="Pfam" id="PF12625">
    <property type="entry name" value="Arabinose_bd"/>
    <property type="match status" value="1"/>
</dbReference>
<evidence type="ECO:0000259" key="4">
    <source>
        <dbReference type="PROSITE" id="PS01124"/>
    </source>
</evidence>
<sequence length="333" mass="36908">MAYTIPMRFFRATVESLVKRGIDVQHALRSAGLDWQLYAEDRARMTPEQATRVVRALWADTDDELLGLGPRPMPRGTLRLAGLTIIHTRDLRTALARMLELSTVSTGIAWTLRTDDAGVVTLSSDLPPGARIDPFVAFSMVGGMQRFAGWLIGAPITLRSLEFPFDAEHLGTEYALIFGAQPTFRAARIAASFDASLLPAPVIRDEADLKQLLRDAPGALFYTQEQLATATARVRTILERNPDGPWLAADELARRLSISAPHMRRLLRAEGTAQRRIQEEILRDRAVTALVHGSEPIADIAARLGYSEPSAFRRAFHRWTGSAPIDYRTGRAE</sequence>
<dbReference type="InterPro" id="IPR009057">
    <property type="entry name" value="Homeodomain-like_sf"/>
</dbReference>
<evidence type="ECO:0000313" key="5">
    <source>
        <dbReference type="EMBL" id="MFD2482107.1"/>
    </source>
</evidence>
<comment type="caution">
    <text evidence="5">The sequence shown here is derived from an EMBL/GenBank/DDBJ whole genome shotgun (WGS) entry which is preliminary data.</text>
</comment>